<dbReference type="Pfam" id="PF17681">
    <property type="entry name" value="GCP_N_terminal"/>
    <property type="match status" value="1"/>
</dbReference>
<dbReference type="InterPro" id="IPR007259">
    <property type="entry name" value="GCP"/>
</dbReference>
<dbReference type="GO" id="GO:0000922">
    <property type="term" value="C:spindle pole"/>
    <property type="evidence" value="ECO:0007669"/>
    <property type="project" value="InterPro"/>
</dbReference>
<dbReference type="Proteomes" id="UP001175228">
    <property type="component" value="Unassembled WGS sequence"/>
</dbReference>
<evidence type="ECO:0000256" key="6">
    <source>
        <dbReference type="SAM" id="MobiDB-lite"/>
    </source>
</evidence>
<evidence type="ECO:0000259" key="7">
    <source>
        <dbReference type="Pfam" id="PF04130"/>
    </source>
</evidence>
<evidence type="ECO:0000259" key="8">
    <source>
        <dbReference type="Pfam" id="PF17681"/>
    </source>
</evidence>
<dbReference type="GO" id="GO:0031122">
    <property type="term" value="P:cytoplasmic microtubule organization"/>
    <property type="evidence" value="ECO:0007669"/>
    <property type="project" value="TreeGrafter"/>
</dbReference>
<dbReference type="GO" id="GO:0000930">
    <property type="term" value="C:gamma-tubulin complex"/>
    <property type="evidence" value="ECO:0007669"/>
    <property type="project" value="TreeGrafter"/>
</dbReference>
<organism evidence="9 10">
    <name type="scientific">Armillaria luteobubalina</name>
    <dbReference type="NCBI Taxonomy" id="153913"/>
    <lineage>
        <taxon>Eukaryota</taxon>
        <taxon>Fungi</taxon>
        <taxon>Dikarya</taxon>
        <taxon>Basidiomycota</taxon>
        <taxon>Agaricomycotina</taxon>
        <taxon>Agaricomycetes</taxon>
        <taxon>Agaricomycetidae</taxon>
        <taxon>Agaricales</taxon>
        <taxon>Marasmiineae</taxon>
        <taxon>Physalacriaceae</taxon>
        <taxon>Armillaria</taxon>
    </lineage>
</organism>
<accession>A0AA39TR61</accession>
<evidence type="ECO:0000256" key="5">
    <source>
        <dbReference type="RuleBase" id="RU363050"/>
    </source>
</evidence>
<keyword evidence="3 5" id="KW-0493">Microtubule</keyword>
<dbReference type="GO" id="GO:0051011">
    <property type="term" value="F:microtubule minus-end binding"/>
    <property type="evidence" value="ECO:0007669"/>
    <property type="project" value="TreeGrafter"/>
</dbReference>
<dbReference type="PANTHER" id="PTHR19302:SF33">
    <property type="entry name" value="GAMMA-TUBULIN COMPLEX COMPONENT 5"/>
    <property type="match status" value="1"/>
</dbReference>
<keyword evidence="10" id="KW-1185">Reference proteome</keyword>
<dbReference type="InterPro" id="IPR040457">
    <property type="entry name" value="GCP_C"/>
</dbReference>
<evidence type="ECO:0000256" key="4">
    <source>
        <dbReference type="ARBA" id="ARBA00023212"/>
    </source>
</evidence>
<dbReference type="GO" id="GO:0000278">
    <property type="term" value="P:mitotic cell cycle"/>
    <property type="evidence" value="ECO:0007669"/>
    <property type="project" value="TreeGrafter"/>
</dbReference>
<dbReference type="InterPro" id="IPR042241">
    <property type="entry name" value="GCP_C_sf"/>
</dbReference>
<evidence type="ECO:0000313" key="9">
    <source>
        <dbReference type="EMBL" id="KAK0498251.1"/>
    </source>
</evidence>
<comment type="subcellular location">
    <subcellularLocation>
        <location evidence="5">Cytoplasm</location>
        <location evidence="5">Cytoskeleton</location>
        <location evidence="5">Microtubule organizing center</location>
    </subcellularLocation>
</comment>
<dbReference type="GO" id="GO:0007020">
    <property type="term" value="P:microtubule nucleation"/>
    <property type="evidence" value="ECO:0007669"/>
    <property type="project" value="InterPro"/>
</dbReference>
<feature type="compositionally biased region" description="Low complexity" evidence="6">
    <location>
        <begin position="21"/>
        <end position="43"/>
    </location>
</feature>
<sequence>MHPSASAESSHRPLRPQSSASRRQPLSRPTSSLSTRPPTSASTVIPRPASSASVRPHSRLTQRPQSRLARANHQRLTGLCEDLVRGVIGDADQDKFRDQVAYATRALSAEGTTLNKAGISLGEEEVARMIRGHVQKARIQSRDALADALHVSHKLLKVKIEKDHDLDQEIKPVHIPSHLQLLLALASPPTERTLAHASAYLISLTETPKVPEILTWKKILEEEPFEGEHWEGVYGLPPGSIKNWREPDSQSDISSVLSLDSDDLDLDDSSELLPTPPRSPSPSPPICKTTHDVRVSISHRKEVEELQSRQYWRTEWRIPIQGISTKFDIGDASTLGPTLQNVLGRDSLGLPTELTHVQDRYIYEHDAVREVLFALQGRDNIMLHWRHGEYRTSVTTPRLLHLSLASQASILTALARPCTSVQHLRDFISHVFKTVGGSKSKTRTLEAFADALDSEIRLWDTWCAGKEEAICKAMNGVSPDDGLVVSLLSLEMQIRDTFGDSYLVLLDVVRTVFGDDYSTKAPPSTVTASLLDHLFIVIQKYLERGERIVAGVIMRVFIRSTEPLWGMVGRWLKDGMGVGDVDDLDDEFFIESNGLGSGAFGVGLLDPDYWAEGYTLRYEDEEDGGRKGIPTFFRHIAEPVLGSGKAVGLLKALGIDTAQDRSARWNWRPLAELVTKETGQDEAQGLFSVSIDTLSSLIHDELAPYCLMSGSWLSNAIVEECDLWRHLGTIENLFLMMKGDAMSHFCNGLYAKMNTQQHWNDFHFLNATFNDVVEAGTHVGAKEWVQLSLVRFSYRGSREKVASRTVKALDGLLLEYAVPFPLTYIFTPRTLQVYGEIFVFLLQIKRAKNVLERILVRGDDRKVGNELKTFYAIRSRLSWFVNTLLNFLTTYVIHVQILKFHEAIRAAKSMDEMIRLHDEHLDKLQGRCLLQSNTTALHRTIISILDMSLHFSKMFVAFAGDTTTHDISRHSLITKRRRTRAQKRARRDVIGFSQFMEGVSDSSDSDEEFGDVVAPESSFSVGASTMSSSMDDGAVRLDKMSSELDALVRFLRRGAESLAGGTGDAAATFGVIAFTLEDWDI</sequence>
<dbReference type="GO" id="GO:0051321">
    <property type="term" value="P:meiotic cell cycle"/>
    <property type="evidence" value="ECO:0007669"/>
    <property type="project" value="TreeGrafter"/>
</dbReference>
<protein>
    <recommendedName>
        <fullName evidence="5">Spindle pole body component</fullName>
    </recommendedName>
</protein>
<comment type="similarity">
    <text evidence="1 5">Belongs to the TUBGCP family.</text>
</comment>
<dbReference type="GO" id="GO:0051225">
    <property type="term" value="P:spindle assembly"/>
    <property type="evidence" value="ECO:0007669"/>
    <property type="project" value="TreeGrafter"/>
</dbReference>
<dbReference type="InterPro" id="IPR041470">
    <property type="entry name" value="GCP_N"/>
</dbReference>
<comment type="caution">
    <text evidence="9">The sequence shown here is derived from an EMBL/GenBank/DDBJ whole genome shotgun (WGS) entry which is preliminary data.</text>
</comment>
<dbReference type="EMBL" id="JAUEPU010000011">
    <property type="protein sequence ID" value="KAK0498251.1"/>
    <property type="molecule type" value="Genomic_DNA"/>
</dbReference>
<evidence type="ECO:0000256" key="2">
    <source>
        <dbReference type="ARBA" id="ARBA00022490"/>
    </source>
</evidence>
<feature type="region of interest" description="Disordered" evidence="6">
    <location>
        <begin position="1"/>
        <end position="72"/>
    </location>
</feature>
<evidence type="ECO:0000313" key="10">
    <source>
        <dbReference type="Proteomes" id="UP001175228"/>
    </source>
</evidence>
<feature type="domain" description="Gamma tubulin complex component C-terminal" evidence="7">
    <location>
        <begin position="723"/>
        <end position="993"/>
    </location>
</feature>
<evidence type="ECO:0000256" key="3">
    <source>
        <dbReference type="ARBA" id="ARBA00022701"/>
    </source>
</evidence>
<keyword evidence="2 5" id="KW-0963">Cytoplasm</keyword>
<feature type="region of interest" description="Disordered" evidence="6">
    <location>
        <begin position="266"/>
        <end position="288"/>
    </location>
</feature>
<dbReference type="Pfam" id="PF04130">
    <property type="entry name" value="GCP_C_terminal"/>
    <property type="match status" value="1"/>
</dbReference>
<keyword evidence="4 5" id="KW-0206">Cytoskeleton</keyword>
<feature type="domain" description="Gamma tubulin complex component protein N-terminal" evidence="8">
    <location>
        <begin position="368"/>
        <end position="659"/>
    </location>
</feature>
<dbReference type="GO" id="GO:0043015">
    <property type="term" value="F:gamma-tubulin binding"/>
    <property type="evidence" value="ECO:0007669"/>
    <property type="project" value="InterPro"/>
</dbReference>
<dbReference type="GO" id="GO:0005816">
    <property type="term" value="C:spindle pole body"/>
    <property type="evidence" value="ECO:0007669"/>
    <property type="project" value="UniProtKB-ARBA"/>
</dbReference>
<gene>
    <name evidence="9" type="ORF">EDD18DRAFT_1350939</name>
</gene>
<evidence type="ECO:0000256" key="1">
    <source>
        <dbReference type="ARBA" id="ARBA00010337"/>
    </source>
</evidence>
<dbReference type="AlphaFoldDB" id="A0AA39TR61"/>
<dbReference type="Gene3D" id="1.20.120.1900">
    <property type="entry name" value="Gamma-tubulin complex, C-terminal domain"/>
    <property type="match status" value="1"/>
</dbReference>
<reference evidence="9" key="1">
    <citation type="submission" date="2023-06" db="EMBL/GenBank/DDBJ databases">
        <authorList>
            <consortium name="Lawrence Berkeley National Laboratory"/>
            <person name="Ahrendt S."/>
            <person name="Sahu N."/>
            <person name="Indic B."/>
            <person name="Wong-Bajracharya J."/>
            <person name="Merenyi Z."/>
            <person name="Ke H.-M."/>
            <person name="Monk M."/>
            <person name="Kocsube S."/>
            <person name="Drula E."/>
            <person name="Lipzen A."/>
            <person name="Balint B."/>
            <person name="Henrissat B."/>
            <person name="Andreopoulos B."/>
            <person name="Martin F.M."/>
            <person name="Harder C.B."/>
            <person name="Rigling D."/>
            <person name="Ford K.L."/>
            <person name="Foster G.D."/>
            <person name="Pangilinan J."/>
            <person name="Papanicolaou A."/>
            <person name="Barry K."/>
            <person name="LaButti K."/>
            <person name="Viragh M."/>
            <person name="Koriabine M."/>
            <person name="Yan M."/>
            <person name="Riley R."/>
            <person name="Champramary S."/>
            <person name="Plett K.L."/>
            <person name="Tsai I.J."/>
            <person name="Slot J."/>
            <person name="Sipos G."/>
            <person name="Plett J."/>
            <person name="Nagy L.G."/>
            <person name="Grigoriev I.V."/>
        </authorList>
    </citation>
    <scope>NUCLEOTIDE SEQUENCE</scope>
    <source>
        <strain evidence="9">HWK02</strain>
    </source>
</reference>
<dbReference type="GO" id="GO:0005874">
    <property type="term" value="C:microtubule"/>
    <property type="evidence" value="ECO:0007669"/>
    <property type="project" value="UniProtKB-KW"/>
</dbReference>
<feature type="compositionally biased region" description="Pro residues" evidence="6">
    <location>
        <begin position="274"/>
        <end position="285"/>
    </location>
</feature>
<proteinExistence type="inferred from homology"/>
<name>A0AA39TR61_9AGAR</name>
<dbReference type="PANTHER" id="PTHR19302">
    <property type="entry name" value="GAMMA TUBULIN COMPLEX PROTEIN"/>
    <property type="match status" value="1"/>
</dbReference>